<keyword evidence="3 5" id="KW-0378">Hydrolase</keyword>
<dbReference type="Pfam" id="PF00491">
    <property type="entry name" value="Arginase"/>
    <property type="match status" value="1"/>
</dbReference>
<dbReference type="Gene3D" id="3.40.800.10">
    <property type="entry name" value="Ureohydrolase domain"/>
    <property type="match status" value="1"/>
</dbReference>
<dbReference type="FunFam" id="3.40.800.10:FF:000014">
    <property type="entry name" value="Arginase family protein"/>
    <property type="match status" value="1"/>
</dbReference>
<feature type="binding site" evidence="4">
    <location>
        <position position="300"/>
    </location>
    <ligand>
        <name>Mn(2+)</name>
        <dbReference type="ChEBI" id="CHEBI:29035"/>
        <label>1</label>
    </ligand>
</feature>
<keyword evidence="6" id="KW-0732">Signal</keyword>
<dbReference type="InterPro" id="IPR020855">
    <property type="entry name" value="Ureohydrolase_Mn_BS"/>
</dbReference>
<dbReference type="Proteomes" id="UP000605846">
    <property type="component" value="Unassembled WGS sequence"/>
</dbReference>
<evidence type="ECO:0000313" key="7">
    <source>
        <dbReference type="EMBL" id="KAF7731965.1"/>
    </source>
</evidence>
<feature type="binding site" evidence="4">
    <location>
        <position position="197"/>
    </location>
    <ligand>
        <name>Mn(2+)</name>
        <dbReference type="ChEBI" id="CHEBI:29035"/>
        <label>1</label>
    </ligand>
</feature>
<evidence type="ECO:0000256" key="5">
    <source>
        <dbReference type="RuleBase" id="RU003684"/>
    </source>
</evidence>
<dbReference type="AlphaFoldDB" id="A0A8H7BYU6"/>
<comment type="similarity">
    <text evidence="1">Belongs to the arginase family. Agmatinase subfamily.</text>
</comment>
<evidence type="ECO:0000256" key="1">
    <source>
        <dbReference type="ARBA" id="ARBA00009227"/>
    </source>
</evidence>
<name>A0A8H7BYU6_9FUNG</name>
<keyword evidence="8" id="KW-1185">Reference proteome</keyword>
<dbReference type="PROSITE" id="PS51409">
    <property type="entry name" value="ARGINASE_2"/>
    <property type="match status" value="1"/>
</dbReference>
<dbReference type="OrthoDB" id="288726at2759"/>
<evidence type="ECO:0000256" key="4">
    <source>
        <dbReference type="PIRSR" id="PIRSR036979-1"/>
    </source>
</evidence>
<dbReference type="InterPro" id="IPR023696">
    <property type="entry name" value="Ureohydrolase_dom_sf"/>
</dbReference>
<dbReference type="GO" id="GO:0033389">
    <property type="term" value="P:putrescine biosynthetic process from arginine, via agmatine"/>
    <property type="evidence" value="ECO:0007669"/>
    <property type="project" value="TreeGrafter"/>
</dbReference>
<feature type="binding site" evidence="4">
    <location>
        <position position="199"/>
    </location>
    <ligand>
        <name>Mn(2+)</name>
        <dbReference type="ChEBI" id="CHEBI:29035"/>
        <label>1</label>
    </ligand>
</feature>
<evidence type="ECO:0008006" key="9">
    <source>
        <dbReference type="Google" id="ProtNLM"/>
    </source>
</evidence>
<accession>A0A8H7BYU6</accession>
<dbReference type="PANTHER" id="PTHR11358:SF30">
    <property type="entry name" value="AGMATINASE 1-RELATED"/>
    <property type="match status" value="1"/>
</dbReference>
<dbReference type="CDD" id="cd11592">
    <property type="entry name" value="Agmatinase_PAH"/>
    <property type="match status" value="1"/>
</dbReference>
<protein>
    <recommendedName>
        <fullName evidence="9">Agmatinase</fullName>
    </recommendedName>
</protein>
<dbReference type="PROSITE" id="PS01053">
    <property type="entry name" value="ARGINASE_1"/>
    <property type="match status" value="1"/>
</dbReference>
<dbReference type="GO" id="GO:0046872">
    <property type="term" value="F:metal ion binding"/>
    <property type="evidence" value="ECO:0007669"/>
    <property type="project" value="UniProtKB-KW"/>
</dbReference>
<reference evidence="7" key="1">
    <citation type="submission" date="2020-01" db="EMBL/GenBank/DDBJ databases">
        <title>Genome Sequencing of Three Apophysomyces-Like Fungal Strains Confirms a Novel Fungal Genus in the Mucoromycota with divergent Burkholderia-like Endosymbiotic Bacteria.</title>
        <authorList>
            <person name="Stajich J.E."/>
            <person name="Macias A.M."/>
            <person name="Carter-House D."/>
            <person name="Lovett B."/>
            <person name="Kasson L.R."/>
            <person name="Berry K."/>
            <person name="Grigoriev I."/>
            <person name="Chang Y."/>
            <person name="Spatafora J."/>
            <person name="Kasson M.T."/>
        </authorList>
    </citation>
    <scope>NUCLEOTIDE SEQUENCE</scope>
    <source>
        <strain evidence="7">NRRL A-21654</strain>
    </source>
</reference>
<dbReference type="PRINTS" id="PR00116">
    <property type="entry name" value="ARGINASE"/>
</dbReference>
<dbReference type="InterPro" id="IPR005925">
    <property type="entry name" value="Agmatinase-rel"/>
</dbReference>
<dbReference type="InterPro" id="IPR006035">
    <property type="entry name" value="Ureohydrolase"/>
</dbReference>
<keyword evidence="2 4" id="KW-0479">Metal-binding</keyword>
<evidence type="ECO:0000256" key="3">
    <source>
        <dbReference type="ARBA" id="ARBA00022801"/>
    </source>
</evidence>
<dbReference type="GO" id="GO:0008783">
    <property type="term" value="F:agmatinase activity"/>
    <property type="evidence" value="ECO:0007669"/>
    <property type="project" value="TreeGrafter"/>
</dbReference>
<feature type="binding site" evidence="4">
    <location>
        <position position="173"/>
    </location>
    <ligand>
        <name>Mn(2+)</name>
        <dbReference type="ChEBI" id="CHEBI:29035"/>
        <label>1</label>
    </ligand>
</feature>
<dbReference type="PIRSF" id="PIRSF036979">
    <property type="entry name" value="Arginase"/>
    <property type="match status" value="1"/>
</dbReference>
<comment type="cofactor">
    <cofactor evidence="4">
        <name>Mn(2+)</name>
        <dbReference type="ChEBI" id="CHEBI:29035"/>
    </cofactor>
    <text evidence="4">Binds 2 manganese ions per subunit.</text>
</comment>
<evidence type="ECO:0000256" key="2">
    <source>
        <dbReference type="ARBA" id="ARBA00022723"/>
    </source>
</evidence>
<gene>
    <name evidence="7" type="ORF">EC973_007070</name>
</gene>
<dbReference type="PANTHER" id="PTHR11358">
    <property type="entry name" value="ARGINASE/AGMATINASE"/>
    <property type="match status" value="1"/>
</dbReference>
<feature type="chain" id="PRO_5034150013" description="Agmatinase" evidence="6">
    <location>
        <begin position="18"/>
        <end position="375"/>
    </location>
</feature>
<comment type="caution">
    <text evidence="7">The sequence shown here is derived from an EMBL/GenBank/DDBJ whole genome shotgun (WGS) entry which is preliminary data.</text>
</comment>
<sequence length="375" mass="41925">MHLCLLISLFLFQRVEAHKESHLGQIPLTGLQEVFHGERPVLEQNGYVPSFAGISTYAHLPYVECWAKDTVEDYDIAVVGAPYDIGVTFRPGARFGPSGIREGSKRIKGYNTEIEINPFRSWAKAVDCGDIPFEHFDSEHAIAQIEDHVSYVLQRPATARSNKPRLITLGGDHTILLPVLRAMRTAYQQPIRVIHFDSHLDTWAPEIYNVKAKQSRFNHGNPLYHAAREGLTSNGTSMHVGIRSTLYDEDDFKRDEALGFRIIKANDIFDLGVDGIVRKIQDYLGPKEESAPVYVSIDIDVVDPSMAPATGTPETGGFLTREMRYILRGLDGYNIIGMDVVEVAPAYDTQAQLTTFLAADLIYEVLSMMVKVGQK</sequence>
<feature type="signal peptide" evidence="6">
    <location>
        <begin position="1"/>
        <end position="17"/>
    </location>
</feature>
<dbReference type="NCBIfam" id="TIGR01230">
    <property type="entry name" value="agmatinase"/>
    <property type="match status" value="1"/>
</dbReference>
<proteinExistence type="inferred from homology"/>
<dbReference type="SUPFAM" id="SSF52768">
    <property type="entry name" value="Arginase/deacetylase"/>
    <property type="match status" value="1"/>
</dbReference>
<dbReference type="EMBL" id="JABAYA010000005">
    <property type="protein sequence ID" value="KAF7731965.1"/>
    <property type="molecule type" value="Genomic_DNA"/>
</dbReference>
<evidence type="ECO:0000256" key="6">
    <source>
        <dbReference type="SAM" id="SignalP"/>
    </source>
</evidence>
<evidence type="ECO:0000313" key="8">
    <source>
        <dbReference type="Proteomes" id="UP000605846"/>
    </source>
</evidence>
<keyword evidence="4" id="KW-0464">Manganese</keyword>
<organism evidence="7 8">
    <name type="scientific">Apophysomyces ossiformis</name>
    <dbReference type="NCBI Taxonomy" id="679940"/>
    <lineage>
        <taxon>Eukaryota</taxon>
        <taxon>Fungi</taxon>
        <taxon>Fungi incertae sedis</taxon>
        <taxon>Mucoromycota</taxon>
        <taxon>Mucoromycotina</taxon>
        <taxon>Mucoromycetes</taxon>
        <taxon>Mucorales</taxon>
        <taxon>Mucorineae</taxon>
        <taxon>Mucoraceae</taxon>
        <taxon>Apophysomyces</taxon>
    </lineage>
</organism>
<feature type="binding site" evidence="4">
    <location>
        <position position="298"/>
    </location>
    <ligand>
        <name>Mn(2+)</name>
        <dbReference type="ChEBI" id="CHEBI:29035"/>
        <label>1</label>
    </ligand>
</feature>
<feature type="binding site" evidence="4">
    <location>
        <position position="201"/>
    </location>
    <ligand>
        <name>Mn(2+)</name>
        <dbReference type="ChEBI" id="CHEBI:29035"/>
        <label>1</label>
    </ligand>
</feature>